<name>A0A3S3QIS7_9BACT</name>
<sequence>MALRRLVGNSMFRKYSEPEIFKISVSKSSPNNVSYAVIESFNKIVQNFGYQLKPGQKVNSMGYS</sequence>
<organism evidence="1 2">
    <name type="scientific">Candidatus Electrothrix marina</name>
    <dbReference type="NCBI Taxonomy" id="1859130"/>
    <lineage>
        <taxon>Bacteria</taxon>
        <taxon>Pseudomonadati</taxon>
        <taxon>Thermodesulfobacteriota</taxon>
        <taxon>Desulfobulbia</taxon>
        <taxon>Desulfobulbales</taxon>
        <taxon>Desulfobulbaceae</taxon>
        <taxon>Candidatus Electrothrix</taxon>
    </lineage>
</organism>
<dbReference type="EMBL" id="MTKQ01000085">
    <property type="protein sequence ID" value="RWX48513.1"/>
    <property type="molecule type" value="Genomic_DNA"/>
</dbReference>
<comment type="caution">
    <text evidence="1">The sequence shown here is derived from an EMBL/GenBank/DDBJ whole genome shotgun (WGS) entry which is preliminary data.</text>
</comment>
<proteinExistence type="predicted"/>
<dbReference type="Proteomes" id="UP000286862">
    <property type="component" value="Unassembled WGS sequence"/>
</dbReference>
<gene>
    <name evidence="1" type="ORF">VT99_10854</name>
</gene>
<accession>A0A3S3QIS7</accession>
<protein>
    <submittedName>
        <fullName evidence="1">Uncharacterized protein</fullName>
    </submittedName>
</protein>
<evidence type="ECO:0000313" key="2">
    <source>
        <dbReference type="Proteomes" id="UP000286862"/>
    </source>
</evidence>
<reference evidence="1 2" key="1">
    <citation type="submission" date="2017-01" db="EMBL/GenBank/DDBJ databases">
        <title>The cable genome- insights into the physiology and evolution of filamentous bacteria capable of sulfide oxidation via long distance electron transfer.</title>
        <authorList>
            <person name="Schreiber L."/>
            <person name="Bjerg J.T."/>
            <person name="Boggild A."/>
            <person name="Van De Vossenberg J."/>
            <person name="Meysman F."/>
            <person name="Nielsen L.P."/>
            <person name="Schramm A."/>
            <person name="Kjeldsen K.U."/>
        </authorList>
    </citation>
    <scope>NUCLEOTIDE SEQUENCE [LARGE SCALE GENOMIC DNA]</scope>
    <source>
        <strain evidence="1">A2</strain>
    </source>
</reference>
<evidence type="ECO:0000313" key="1">
    <source>
        <dbReference type="EMBL" id="RWX48513.1"/>
    </source>
</evidence>
<dbReference type="AlphaFoldDB" id="A0A3S3QIS7"/>